<keyword evidence="2 4" id="KW-0560">Oxidoreductase</keyword>
<feature type="domain" description="D-isomer specific 2-hydroxyacid dehydrogenase NAD-binding" evidence="6">
    <location>
        <begin position="110"/>
        <end position="296"/>
    </location>
</feature>
<comment type="similarity">
    <text evidence="1 4">Belongs to the D-isomer specific 2-hydroxyacid dehydrogenase family.</text>
</comment>
<evidence type="ECO:0000313" key="7">
    <source>
        <dbReference type="EMBL" id="RNF81335.1"/>
    </source>
</evidence>
<protein>
    <submittedName>
        <fullName evidence="7">Hydroxyacid dehydrogenase</fullName>
    </submittedName>
</protein>
<dbReference type="PANTHER" id="PTHR10996:SF178">
    <property type="entry name" value="2-HYDROXYACID DEHYDROGENASE YGL185C-RELATED"/>
    <property type="match status" value="1"/>
</dbReference>
<gene>
    <name evidence="7" type="ORF">EEJ42_46700</name>
</gene>
<evidence type="ECO:0000256" key="1">
    <source>
        <dbReference type="ARBA" id="ARBA00005854"/>
    </source>
</evidence>
<feature type="domain" description="D-isomer specific 2-hydroxyacid dehydrogenase catalytic" evidence="5">
    <location>
        <begin position="30"/>
        <end position="328"/>
    </location>
</feature>
<reference evidence="7 8" key="1">
    <citation type="submission" date="2018-11" db="EMBL/GenBank/DDBJ databases">
        <title>The Potential of Streptomyces as Biocontrol Agents against the Tomato grey mould, Botrytis cinerea (Gray mold) Frontiers in Microbiology.</title>
        <authorList>
            <person name="Li D."/>
        </authorList>
    </citation>
    <scope>NUCLEOTIDE SEQUENCE [LARGE SCALE GENOMIC DNA]</scope>
    <source>
        <strain evidence="7 8">NEAU-LD23</strain>
    </source>
</reference>
<dbReference type="CDD" id="cd12165">
    <property type="entry name" value="2-Hacid_dh_6"/>
    <property type="match status" value="1"/>
</dbReference>
<keyword evidence="3" id="KW-0520">NAD</keyword>
<dbReference type="Pfam" id="PF00389">
    <property type="entry name" value="2-Hacid_dh"/>
    <property type="match status" value="1"/>
</dbReference>
<dbReference type="SUPFAM" id="SSF51735">
    <property type="entry name" value="NAD(P)-binding Rossmann-fold domains"/>
    <property type="match status" value="1"/>
</dbReference>
<dbReference type="PANTHER" id="PTHR10996">
    <property type="entry name" value="2-HYDROXYACID DEHYDROGENASE-RELATED"/>
    <property type="match status" value="1"/>
</dbReference>
<organism evidence="7 8">
    <name type="scientific">Streptomyces botrytidirepellens</name>
    <dbReference type="NCBI Taxonomy" id="2486417"/>
    <lineage>
        <taxon>Bacteria</taxon>
        <taxon>Bacillati</taxon>
        <taxon>Actinomycetota</taxon>
        <taxon>Actinomycetes</taxon>
        <taxon>Kitasatosporales</taxon>
        <taxon>Streptomycetaceae</taxon>
        <taxon>Streptomyces</taxon>
    </lineage>
</organism>
<sequence>MTPDPLTVVVADPNLRPLRAEFEAALPAGTVVSWPEPRDTEAVEAAVPYADVLVAGQCTARTAALATRLRLVHTAGAGTDKIDLTALPPGTRVANTFHHEDAIAEYAVSAAILLRRGFLRQHDALRRAVWDSPAHDPHSPWMDSLSAATIGFVGFGHIGARCWQGFRAFGASGVAVTRRGEVDAAAEGLTWSGTIDDLGALLDTSDVVVVSAPLTPETTGLIGEAELSRMRQSAVLVHVGRGPVVDEDALYEGLRTHTIGAAALDVWYQYPTSGHTGAPSRHPFETLDNVLMTPHSSGLTRQTFIRRAADITANIGRLAGGEPLRNVVAVAR</sequence>
<dbReference type="RefSeq" id="WP_123108220.1">
    <property type="nucleotide sequence ID" value="NZ_RIBZ01000866.1"/>
</dbReference>
<dbReference type="SUPFAM" id="SSF52283">
    <property type="entry name" value="Formate/glycerate dehydrogenase catalytic domain-like"/>
    <property type="match status" value="1"/>
</dbReference>
<evidence type="ECO:0000259" key="5">
    <source>
        <dbReference type="Pfam" id="PF00389"/>
    </source>
</evidence>
<dbReference type="InterPro" id="IPR036291">
    <property type="entry name" value="NAD(P)-bd_dom_sf"/>
</dbReference>
<comment type="caution">
    <text evidence="7">The sequence shown here is derived from an EMBL/GenBank/DDBJ whole genome shotgun (WGS) entry which is preliminary data.</text>
</comment>
<evidence type="ECO:0000256" key="2">
    <source>
        <dbReference type="ARBA" id="ARBA00023002"/>
    </source>
</evidence>
<dbReference type="GO" id="GO:0051287">
    <property type="term" value="F:NAD binding"/>
    <property type="evidence" value="ECO:0007669"/>
    <property type="project" value="InterPro"/>
</dbReference>
<proteinExistence type="inferred from homology"/>
<keyword evidence="8" id="KW-1185">Reference proteome</keyword>
<dbReference type="GO" id="GO:0005829">
    <property type="term" value="C:cytosol"/>
    <property type="evidence" value="ECO:0007669"/>
    <property type="project" value="TreeGrafter"/>
</dbReference>
<dbReference type="Gene3D" id="3.40.50.720">
    <property type="entry name" value="NAD(P)-binding Rossmann-like Domain"/>
    <property type="match status" value="2"/>
</dbReference>
<accession>A0A3M8SKZ9</accession>
<evidence type="ECO:0000259" key="6">
    <source>
        <dbReference type="Pfam" id="PF02826"/>
    </source>
</evidence>
<name>A0A3M8SKZ9_9ACTN</name>
<evidence type="ECO:0000256" key="3">
    <source>
        <dbReference type="ARBA" id="ARBA00023027"/>
    </source>
</evidence>
<evidence type="ECO:0000313" key="8">
    <source>
        <dbReference type="Proteomes" id="UP000275401"/>
    </source>
</evidence>
<dbReference type="GO" id="GO:0016618">
    <property type="term" value="F:hydroxypyruvate reductase [NAD(P)H] activity"/>
    <property type="evidence" value="ECO:0007669"/>
    <property type="project" value="TreeGrafter"/>
</dbReference>
<dbReference type="AlphaFoldDB" id="A0A3M8SKZ9"/>
<dbReference type="InterPro" id="IPR006140">
    <property type="entry name" value="D-isomer_DH_NAD-bd"/>
</dbReference>
<evidence type="ECO:0000256" key="4">
    <source>
        <dbReference type="RuleBase" id="RU003719"/>
    </source>
</evidence>
<dbReference type="Proteomes" id="UP000275401">
    <property type="component" value="Unassembled WGS sequence"/>
</dbReference>
<dbReference type="InterPro" id="IPR050223">
    <property type="entry name" value="D-isomer_2-hydroxyacid_DH"/>
</dbReference>
<dbReference type="EMBL" id="RIBZ01000866">
    <property type="protein sequence ID" value="RNF81335.1"/>
    <property type="molecule type" value="Genomic_DNA"/>
</dbReference>
<dbReference type="GO" id="GO:0030267">
    <property type="term" value="F:glyoxylate reductase (NADPH) activity"/>
    <property type="evidence" value="ECO:0007669"/>
    <property type="project" value="TreeGrafter"/>
</dbReference>
<dbReference type="Pfam" id="PF02826">
    <property type="entry name" value="2-Hacid_dh_C"/>
    <property type="match status" value="1"/>
</dbReference>
<dbReference type="InterPro" id="IPR006139">
    <property type="entry name" value="D-isomer_2_OHA_DH_cat_dom"/>
</dbReference>